<dbReference type="Proteomes" id="UP001501578">
    <property type="component" value="Unassembled WGS sequence"/>
</dbReference>
<sequence length="73" mass="7572">MCSCLHSQTERRNLTCADYLPHRAGPARRAAIGPGFAAEGARPGVTAGTGAVRSVFLEAARPGRRVAGGRGRP</sequence>
<gene>
    <name evidence="1" type="ORF">GCM10009560_08030</name>
</gene>
<proteinExistence type="predicted"/>
<accession>A0ABN1NRB9</accession>
<evidence type="ECO:0000313" key="1">
    <source>
        <dbReference type="EMBL" id="GAA0914517.1"/>
    </source>
</evidence>
<protein>
    <submittedName>
        <fullName evidence="1">Uncharacterized protein</fullName>
    </submittedName>
</protein>
<organism evidence="1 2">
    <name type="scientific">Nonomuraea longicatena</name>
    <dbReference type="NCBI Taxonomy" id="83682"/>
    <lineage>
        <taxon>Bacteria</taxon>
        <taxon>Bacillati</taxon>
        <taxon>Actinomycetota</taxon>
        <taxon>Actinomycetes</taxon>
        <taxon>Streptosporangiales</taxon>
        <taxon>Streptosporangiaceae</taxon>
        <taxon>Nonomuraea</taxon>
    </lineage>
</organism>
<reference evidence="1 2" key="1">
    <citation type="journal article" date="2019" name="Int. J. Syst. Evol. Microbiol.">
        <title>The Global Catalogue of Microorganisms (GCM) 10K type strain sequencing project: providing services to taxonomists for standard genome sequencing and annotation.</title>
        <authorList>
            <consortium name="The Broad Institute Genomics Platform"/>
            <consortium name="The Broad Institute Genome Sequencing Center for Infectious Disease"/>
            <person name="Wu L."/>
            <person name="Ma J."/>
        </authorList>
    </citation>
    <scope>NUCLEOTIDE SEQUENCE [LARGE SCALE GENOMIC DNA]</scope>
    <source>
        <strain evidence="1 2">JCM 11136</strain>
    </source>
</reference>
<dbReference type="EMBL" id="BAAAHQ010000002">
    <property type="protein sequence ID" value="GAA0914517.1"/>
    <property type="molecule type" value="Genomic_DNA"/>
</dbReference>
<evidence type="ECO:0000313" key="2">
    <source>
        <dbReference type="Proteomes" id="UP001501578"/>
    </source>
</evidence>
<comment type="caution">
    <text evidence="1">The sequence shown here is derived from an EMBL/GenBank/DDBJ whole genome shotgun (WGS) entry which is preliminary data.</text>
</comment>
<name>A0ABN1NRB9_9ACTN</name>
<keyword evidence="2" id="KW-1185">Reference proteome</keyword>